<evidence type="ECO:0000256" key="8">
    <source>
        <dbReference type="SAM" id="MobiDB-lite"/>
    </source>
</evidence>
<keyword evidence="4 6" id="KW-0694">RNA-binding</keyword>
<evidence type="ECO:0000256" key="4">
    <source>
        <dbReference type="ARBA" id="ARBA00022884"/>
    </source>
</evidence>
<keyword evidence="3 6" id="KW-0820">tRNA-binding</keyword>
<proteinExistence type="predicted"/>
<reference evidence="10" key="1">
    <citation type="submission" date="2019-03" db="EMBL/GenBank/DDBJ databases">
        <title>Improved annotation for the trematode Fasciola hepatica.</title>
        <authorList>
            <person name="Choi Y.-J."/>
            <person name="Martin J."/>
            <person name="Mitreva M."/>
        </authorList>
    </citation>
    <scope>NUCLEOTIDE SEQUENCE [LARGE SCALE GENOMIC DNA]</scope>
</reference>
<feature type="region of interest" description="Disordered" evidence="8">
    <location>
        <begin position="107"/>
        <end position="149"/>
    </location>
</feature>
<evidence type="ECO:0000256" key="6">
    <source>
        <dbReference type="PROSITE-ProRule" id="PRU00209"/>
    </source>
</evidence>
<feature type="compositionally biased region" description="Polar residues" evidence="8">
    <location>
        <begin position="107"/>
        <end position="117"/>
    </location>
</feature>
<evidence type="ECO:0000259" key="9">
    <source>
        <dbReference type="PROSITE" id="PS50886"/>
    </source>
</evidence>
<evidence type="ECO:0000256" key="1">
    <source>
        <dbReference type="ARBA" id="ARBA00004496"/>
    </source>
</evidence>
<organism evidence="10 11">
    <name type="scientific">Fasciola hepatica</name>
    <name type="common">Liver fluke</name>
    <dbReference type="NCBI Taxonomy" id="6192"/>
    <lineage>
        <taxon>Eukaryota</taxon>
        <taxon>Metazoa</taxon>
        <taxon>Spiralia</taxon>
        <taxon>Lophotrochozoa</taxon>
        <taxon>Platyhelminthes</taxon>
        <taxon>Trematoda</taxon>
        <taxon>Digenea</taxon>
        <taxon>Plagiorchiida</taxon>
        <taxon>Echinostomata</taxon>
        <taxon>Echinostomatoidea</taxon>
        <taxon>Fasciolidae</taxon>
        <taxon>Fasciola</taxon>
    </lineage>
</organism>
<keyword evidence="7" id="KW-0175">Coiled coil</keyword>
<dbReference type="Pfam" id="PF01588">
    <property type="entry name" value="tRNA_bind"/>
    <property type="match status" value="1"/>
</dbReference>
<dbReference type="GO" id="GO:0005737">
    <property type="term" value="C:cytoplasm"/>
    <property type="evidence" value="ECO:0007669"/>
    <property type="project" value="UniProtKB-SubCell"/>
</dbReference>
<comment type="subcellular location">
    <subcellularLocation>
        <location evidence="1">Cytoplasm</location>
    </subcellularLocation>
</comment>
<dbReference type="InterPro" id="IPR051270">
    <property type="entry name" value="Tyrosine-tRNA_ligase_regulator"/>
</dbReference>
<feature type="domain" description="TRNA-binding" evidence="9">
    <location>
        <begin position="151"/>
        <end position="256"/>
    </location>
</feature>
<dbReference type="Gene3D" id="2.40.50.140">
    <property type="entry name" value="Nucleic acid-binding proteins"/>
    <property type="match status" value="1"/>
</dbReference>
<evidence type="ECO:0000256" key="2">
    <source>
        <dbReference type="ARBA" id="ARBA00022490"/>
    </source>
</evidence>
<dbReference type="InterPro" id="IPR002547">
    <property type="entry name" value="tRNA-bd_dom"/>
</dbReference>
<dbReference type="FunFam" id="2.40.50.140:FF:000047">
    <property type="entry name" value="tyrosine--tRNA ligase, cytoplasmic isoform X2"/>
    <property type="match status" value="1"/>
</dbReference>
<protein>
    <submittedName>
        <fullName evidence="10">Aminoacyl tRNA synthase complex interacting</fullName>
    </submittedName>
</protein>
<evidence type="ECO:0000256" key="5">
    <source>
        <dbReference type="ARBA" id="ARBA00022917"/>
    </source>
</evidence>
<dbReference type="CDD" id="cd02799">
    <property type="entry name" value="tRNA_bind_EMAP-II_like"/>
    <property type="match status" value="1"/>
</dbReference>
<dbReference type="GO" id="GO:0000049">
    <property type="term" value="F:tRNA binding"/>
    <property type="evidence" value="ECO:0007669"/>
    <property type="project" value="UniProtKB-UniRule"/>
</dbReference>
<accession>A0A4E0RLE0</accession>
<keyword evidence="5" id="KW-0648">Protein biosynthesis</keyword>
<dbReference type="InterPro" id="IPR012340">
    <property type="entry name" value="NA-bd_OB-fold"/>
</dbReference>
<keyword evidence="2" id="KW-0963">Cytoplasm</keyword>
<evidence type="ECO:0000313" key="10">
    <source>
        <dbReference type="EMBL" id="THD21647.1"/>
    </source>
</evidence>
<dbReference type="AlphaFoldDB" id="A0A4E0RLE0"/>
<dbReference type="SUPFAM" id="SSF50249">
    <property type="entry name" value="Nucleic acid-binding proteins"/>
    <property type="match status" value="1"/>
</dbReference>
<dbReference type="PANTHER" id="PTHR11586">
    <property type="entry name" value="TRNA-AMINOACYLATION COFACTOR ARC1 FAMILY MEMBER"/>
    <property type="match status" value="1"/>
</dbReference>
<keyword evidence="11" id="KW-1185">Reference proteome</keyword>
<dbReference type="GO" id="GO:0006412">
    <property type="term" value="P:translation"/>
    <property type="evidence" value="ECO:0007669"/>
    <property type="project" value="UniProtKB-KW"/>
</dbReference>
<dbReference type="EMBL" id="JXXN02003366">
    <property type="protein sequence ID" value="THD21647.1"/>
    <property type="molecule type" value="Genomic_DNA"/>
</dbReference>
<feature type="coiled-coil region" evidence="7">
    <location>
        <begin position="35"/>
        <end position="66"/>
    </location>
</feature>
<dbReference type="PANTHER" id="PTHR11586:SF33">
    <property type="entry name" value="AMINOACYL TRNA SYNTHASE COMPLEX-INTERACTING MULTIFUNCTIONAL PROTEIN 1"/>
    <property type="match status" value="1"/>
</dbReference>
<feature type="compositionally biased region" description="Basic and acidic residues" evidence="8">
    <location>
        <begin position="120"/>
        <end position="131"/>
    </location>
</feature>
<dbReference type="Proteomes" id="UP000230066">
    <property type="component" value="Unassembled WGS sequence"/>
</dbReference>
<sequence length="318" mass="34919">MFPACYFSTLELLPRLGTLQSKIKTLRSLATPEAIEFVENQLRQENTALESEIESIRRKIVIQELRFGVLQYKVPVRKAPEPVCGIAEESAASKLYEARESAARATTQAVKTKQSAPETGKVKPKCEDKLAAKRAASGGGQRDTDVEGPVDVGRLDMRVGRIVEVERHPNADSLYVEKVDLGEGRLRTVVSGLVKFVPMEALQNKIGIFLCNLKPAKMRDVESEAMLMCASAPESGVVEPLIILDSDSVSLGDSVVVPGYTHNPDDQLKPKKKIFEQVKPDLRVDQDGFATYKGVPWTLKSASTASIKAEKLRDVQIA</sequence>
<gene>
    <name evidence="10" type="ORF">D915_007684</name>
</gene>
<evidence type="ECO:0000256" key="3">
    <source>
        <dbReference type="ARBA" id="ARBA00022555"/>
    </source>
</evidence>
<evidence type="ECO:0000256" key="7">
    <source>
        <dbReference type="SAM" id="Coils"/>
    </source>
</evidence>
<dbReference type="PROSITE" id="PS50886">
    <property type="entry name" value="TRBD"/>
    <property type="match status" value="1"/>
</dbReference>
<name>A0A4E0RLE0_FASHE</name>
<comment type="caution">
    <text evidence="10">The sequence shown here is derived from an EMBL/GenBank/DDBJ whole genome shotgun (WGS) entry which is preliminary data.</text>
</comment>
<evidence type="ECO:0000313" key="11">
    <source>
        <dbReference type="Proteomes" id="UP000230066"/>
    </source>
</evidence>